<reference evidence="3 4" key="1">
    <citation type="submission" date="2020-08" db="EMBL/GenBank/DDBJ databases">
        <title>Genomic Encyclopedia of Type Strains, Phase III (KMG-III): the genomes of soil and plant-associated and newly described type strains.</title>
        <authorList>
            <person name="Whitman W."/>
        </authorList>
    </citation>
    <scope>NUCLEOTIDE SEQUENCE [LARGE SCALE GENOMIC DNA]</scope>
    <source>
        <strain evidence="3 4">CECT 7247</strain>
    </source>
</reference>
<protein>
    <submittedName>
        <fullName evidence="3">Pimeloyl-ACP methyl ester carboxylesterase</fullName>
    </submittedName>
</protein>
<feature type="region of interest" description="Disordered" evidence="1">
    <location>
        <begin position="233"/>
        <end position="257"/>
    </location>
</feature>
<dbReference type="RefSeq" id="WP_184294760.1">
    <property type="nucleotide sequence ID" value="NZ_JACHXO010000004.1"/>
</dbReference>
<evidence type="ECO:0000313" key="3">
    <source>
        <dbReference type="EMBL" id="MBB3195290.1"/>
    </source>
</evidence>
<feature type="compositionally biased region" description="Pro residues" evidence="1">
    <location>
        <begin position="233"/>
        <end position="243"/>
    </location>
</feature>
<gene>
    <name evidence="3" type="ORF">FHS28_002693</name>
</gene>
<name>A0ABR6GT51_9BURK</name>
<accession>A0ABR6GT51</accession>
<dbReference type="InterPro" id="IPR022742">
    <property type="entry name" value="Hydrolase_4"/>
</dbReference>
<evidence type="ECO:0000259" key="2">
    <source>
        <dbReference type="Pfam" id="PF12146"/>
    </source>
</evidence>
<dbReference type="SUPFAM" id="SSF53474">
    <property type="entry name" value="alpha/beta-Hydrolases"/>
    <property type="match status" value="1"/>
</dbReference>
<comment type="caution">
    <text evidence="3">The sequence shown here is derived from an EMBL/GenBank/DDBJ whole genome shotgun (WGS) entry which is preliminary data.</text>
</comment>
<keyword evidence="4" id="KW-1185">Reference proteome</keyword>
<dbReference type="Pfam" id="PF12146">
    <property type="entry name" value="Hydrolase_4"/>
    <property type="match status" value="1"/>
</dbReference>
<feature type="domain" description="Serine aminopeptidase S33" evidence="2">
    <location>
        <begin position="46"/>
        <end position="191"/>
    </location>
</feature>
<sequence length="257" mass="27034">MLRLVLLPGMDGTGRLFNPLLAALPPSMPTTVVRYPGEAASYDALTAYAVQALPKDAPYVLLGESVSGPVAIRLASMHPPGLRGVILCATFARSPSRWLSRLAPAVHLIPPMPPPLALLRRLLCHGARADAHTLALLASAVASISPKVLLQRLREVAAVDVSAPLMAVHSPMMYLRARHDRLVPAAAFDHLQSIQPDLQLAEFDAPHLLLQTVPEEAAAVICAFMEAGAPFAASPPPPCPAAPPSTSTPTPPNSPVS</sequence>
<dbReference type="Gene3D" id="3.40.50.1820">
    <property type="entry name" value="alpha/beta hydrolase"/>
    <property type="match status" value="1"/>
</dbReference>
<proteinExistence type="predicted"/>
<dbReference type="Proteomes" id="UP000574369">
    <property type="component" value="Unassembled WGS sequence"/>
</dbReference>
<evidence type="ECO:0000256" key="1">
    <source>
        <dbReference type="SAM" id="MobiDB-lite"/>
    </source>
</evidence>
<dbReference type="EMBL" id="JACHXO010000004">
    <property type="protein sequence ID" value="MBB3195290.1"/>
    <property type="molecule type" value="Genomic_DNA"/>
</dbReference>
<evidence type="ECO:0000313" key="4">
    <source>
        <dbReference type="Proteomes" id="UP000574369"/>
    </source>
</evidence>
<organism evidence="3 4">
    <name type="scientific">Roseateles terrae</name>
    <dbReference type="NCBI Taxonomy" id="431060"/>
    <lineage>
        <taxon>Bacteria</taxon>
        <taxon>Pseudomonadati</taxon>
        <taxon>Pseudomonadota</taxon>
        <taxon>Betaproteobacteria</taxon>
        <taxon>Burkholderiales</taxon>
        <taxon>Sphaerotilaceae</taxon>
        <taxon>Roseateles</taxon>
    </lineage>
</organism>
<dbReference type="InterPro" id="IPR029058">
    <property type="entry name" value="AB_hydrolase_fold"/>
</dbReference>